<comment type="caution">
    <text evidence="1">The sequence shown here is derived from an EMBL/GenBank/DDBJ whole genome shotgun (WGS) entry which is preliminary data.</text>
</comment>
<evidence type="ECO:0000313" key="2">
    <source>
        <dbReference type="Proteomes" id="UP000278981"/>
    </source>
</evidence>
<sequence>MVISAPGGEPFEVTGRADDSAYTWVYVSPINDCPAKDGRKTVRLRITGAEYAQMLRDKRNCPY</sequence>
<dbReference type="Proteomes" id="UP000278981">
    <property type="component" value="Unassembled WGS sequence"/>
</dbReference>
<protein>
    <submittedName>
        <fullName evidence="1">Uncharacterized protein</fullName>
    </submittedName>
</protein>
<proteinExistence type="predicted"/>
<dbReference type="EMBL" id="QDGB01000169">
    <property type="protein sequence ID" value="RQX19135.1"/>
    <property type="molecule type" value="Genomic_DNA"/>
</dbReference>
<gene>
    <name evidence="1" type="ORF">DDE19_05490</name>
</gene>
<evidence type="ECO:0000313" key="1">
    <source>
        <dbReference type="EMBL" id="RQX19135.1"/>
    </source>
</evidence>
<organism evidence="1 2">
    <name type="scientific">Micromonospora ureilytica</name>
    <dbReference type="NCBI Taxonomy" id="709868"/>
    <lineage>
        <taxon>Bacteria</taxon>
        <taxon>Bacillati</taxon>
        <taxon>Actinomycetota</taxon>
        <taxon>Actinomycetes</taxon>
        <taxon>Micromonosporales</taxon>
        <taxon>Micromonosporaceae</taxon>
        <taxon>Micromonospora</taxon>
    </lineage>
</organism>
<reference evidence="1 2" key="1">
    <citation type="submission" date="2018-04" db="EMBL/GenBank/DDBJ databases">
        <title>Micromonosporas from Atacama Desert.</title>
        <authorList>
            <person name="Carro L."/>
            <person name="Klenk H.-P."/>
            <person name="Goodfellow M."/>
        </authorList>
    </citation>
    <scope>NUCLEOTIDE SEQUENCE [LARGE SCALE GENOMIC DNA]</scope>
    <source>
        <strain evidence="1 2">LB19</strain>
    </source>
</reference>
<accession>A0A3N9Y1N7</accession>
<dbReference type="AlphaFoldDB" id="A0A3N9Y1N7"/>
<name>A0A3N9Y1N7_9ACTN</name>